<dbReference type="AlphaFoldDB" id="D1Z1F0"/>
<dbReference type="OrthoDB" id="383885at2157"/>
<name>D1Z1F0_METPS</name>
<dbReference type="EMBL" id="AP011532">
    <property type="protein sequence ID" value="BAI62522.1"/>
    <property type="molecule type" value="Genomic_DNA"/>
</dbReference>
<evidence type="ECO:0000313" key="2">
    <source>
        <dbReference type="EMBL" id="BAI62522.1"/>
    </source>
</evidence>
<evidence type="ECO:0000256" key="1">
    <source>
        <dbReference type="SAM" id="Phobius"/>
    </source>
</evidence>
<dbReference type="GeneID" id="8683200"/>
<keyword evidence="1" id="KW-1133">Transmembrane helix</keyword>
<reference evidence="2 3" key="1">
    <citation type="journal article" date="2007" name="Appl. Environ. Microbiol.">
        <title>Isolation of key methanogens for global methane emission from rice paddy fields: a novel isolate affiliated with the clone cluster rice cluster I.</title>
        <authorList>
            <person name="Sakai S."/>
            <person name="Imachi H."/>
            <person name="Sekiguchi Y."/>
            <person name="Ohashi A."/>
            <person name="Harada H."/>
            <person name="Kamagata Y."/>
        </authorList>
    </citation>
    <scope>NUCLEOTIDE SEQUENCE [LARGE SCALE GENOMIC DNA]</scope>
    <source>
        <strain evidence="3">DSM 17711 / JCM 13418 / NBRC 101707 / SANAE</strain>
    </source>
</reference>
<evidence type="ECO:0000313" key="3">
    <source>
        <dbReference type="Proteomes" id="UP000001882"/>
    </source>
</evidence>
<dbReference type="SMR" id="D1Z1F0"/>
<proteinExistence type="predicted"/>
<feature type="transmembrane region" description="Helical" evidence="1">
    <location>
        <begin position="7"/>
        <end position="32"/>
    </location>
</feature>
<protein>
    <submittedName>
        <fullName evidence="2">Uncharacterized protein</fullName>
    </submittedName>
</protein>
<keyword evidence="1" id="KW-0472">Membrane</keyword>
<dbReference type="Proteomes" id="UP000001882">
    <property type="component" value="Chromosome"/>
</dbReference>
<dbReference type="STRING" id="304371.MCP_2450"/>
<keyword evidence="1" id="KW-0812">Transmembrane</keyword>
<gene>
    <name evidence="2" type="ordered locus">MCP_2450</name>
</gene>
<sequence length="202" mass="21319">MAEDRNYLTVAALVVVGLVVLIAVAGAAYLLFTSLVGVPTPTPTPTPEPVMTPTPYAIIPSGPVTVTATPSGATPLPTAVQPVVKSSSLVGYGTDKDVYKRGDTAIAYMVIKNTGTVPIDEATLNIKVERYVSIVGYVNVQSPTTTLTGLNIKPGETKRAEYLITIPGDYEGVSTAGKYRFTIEVIVWGNNIGSFQKEVTVQ</sequence>
<organism evidence="2 3">
    <name type="scientific">Methanocella paludicola (strain DSM 17711 / JCM 13418 / NBRC 101707 / SANAE)</name>
    <dbReference type="NCBI Taxonomy" id="304371"/>
    <lineage>
        <taxon>Archaea</taxon>
        <taxon>Methanobacteriati</taxon>
        <taxon>Methanobacteriota</taxon>
        <taxon>Stenosarchaea group</taxon>
        <taxon>Methanomicrobia</taxon>
        <taxon>Methanocellales</taxon>
        <taxon>Methanocellaceae</taxon>
        <taxon>Methanocella</taxon>
    </lineage>
</organism>
<dbReference type="RefSeq" id="WP_012901196.1">
    <property type="nucleotide sequence ID" value="NC_013665.1"/>
</dbReference>
<dbReference type="KEGG" id="mpd:MCP_2450"/>
<keyword evidence="3" id="KW-1185">Reference proteome</keyword>
<accession>D1Z1F0</accession>
<reference evidence="2 3" key="2">
    <citation type="journal article" date="2008" name="Int. J. Syst. Evol. Microbiol.">
        <title>Methanocella paludicola gen. nov., sp. nov., a methane-producing archaeon, the first isolate of the lineage 'Rice Cluster I', and proposal of the new archaeal order Methanocellales ord. nov.</title>
        <authorList>
            <person name="Sakai S."/>
            <person name="Imachi H."/>
            <person name="Hanada S."/>
            <person name="Ohashi A."/>
            <person name="Harada H."/>
            <person name="Kamagata Y."/>
        </authorList>
    </citation>
    <scope>NUCLEOTIDE SEQUENCE [LARGE SCALE GENOMIC DNA]</scope>
    <source>
        <strain evidence="3">DSM 17711 / JCM 13418 / NBRC 101707 / SANAE</strain>
    </source>
</reference>
<reference evidence="3" key="3">
    <citation type="journal article" date="2011" name="PLoS ONE">
        <title>Genome sequence of a mesophilic hydrogenotrophic methanogen Methanocella paludicola, the first cultivated representative of the order Methanocellales.</title>
        <authorList>
            <person name="Sakai S."/>
            <person name="Takaki Y."/>
            <person name="Shimamura S."/>
            <person name="Sekine M."/>
            <person name="Tajima T."/>
            <person name="Kosugi H."/>
            <person name="Ichikawa N."/>
            <person name="Tasumi E."/>
            <person name="Hiraki A.T."/>
            <person name="Shimizu A."/>
            <person name="Kato Y."/>
            <person name="Nishiko R."/>
            <person name="Mori K."/>
            <person name="Fujita N."/>
            <person name="Imachi H."/>
            <person name="Takai K."/>
        </authorList>
    </citation>
    <scope>NUCLEOTIDE SEQUENCE [LARGE SCALE GENOMIC DNA]</scope>
    <source>
        <strain evidence="3">DSM 17711 / JCM 13418 / NBRC 101707 / SANAE</strain>
    </source>
</reference>
<dbReference type="eggNOG" id="arCOG11013">
    <property type="taxonomic scope" value="Archaea"/>
</dbReference>
<dbReference type="InParanoid" id="D1Z1F0"/>